<dbReference type="AlphaFoldDB" id="A0A3N5Y1P6"/>
<evidence type="ECO:0000313" key="3">
    <source>
        <dbReference type="Proteomes" id="UP000275281"/>
    </source>
</evidence>
<dbReference type="OrthoDB" id="6314776at2"/>
<dbReference type="Pfam" id="PF11143">
    <property type="entry name" value="DUF2919"/>
    <property type="match status" value="1"/>
</dbReference>
<name>A0A3N5Y1P6_9ALTE</name>
<dbReference type="Proteomes" id="UP000275281">
    <property type="component" value="Unassembled WGS sequence"/>
</dbReference>
<keyword evidence="1" id="KW-0472">Membrane</keyword>
<reference evidence="2 3" key="1">
    <citation type="submission" date="2018-11" db="EMBL/GenBank/DDBJ databases">
        <authorList>
            <person name="Ye M.-Q."/>
            <person name="Du Z.-J."/>
        </authorList>
    </citation>
    <scope>NUCLEOTIDE SEQUENCE [LARGE SCALE GENOMIC DNA]</scope>
    <source>
        <strain evidence="2 3">U0105</strain>
    </source>
</reference>
<feature type="transmembrane region" description="Helical" evidence="1">
    <location>
        <begin position="125"/>
        <end position="143"/>
    </location>
</feature>
<dbReference type="RefSeq" id="WP_124027503.1">
    <property type="nucleotide sequence ID" value="NZ_JBHRSN010000015.1"/>
</dbReference>
<comment type="caution">
    <text evidence="2">The sequence shown here is derived from an EMBL/GenBank/DDBJ whole genome shotgun (WGS) entry which is preliminary data.</text>
</comment>
<sequence length="157" mass="17985">MQQNRTTLPLPLNRYDEAGRVLPPLWLHWALFWGARALILLAATIMLGPSGENIPLIVYPSQSQWLISIGLGVIYLLIWLGIGRREWFWQRNYSVAWVKPVILMLLITDVALQVAFIAYEQGRFSLLKGAFLLLTLTALVCVVRSKHLAIMMRDWRG</sequence>
<dbReference type="EMBL" id="RPOK01000002">
    <property type="protein sequence ID" value="RPJ67602.1"/>
    <property type="molecule type" value="Genomic_DNA"/>
</dbReference>
<keyword evidence="1" id="KW-1133">Transmembrane helix</keyword>
<proteinExistence type="predicted"/>
<feature type="transmembrane region" description="Helical" evidence="1">
    <location>
        <begin position="21"/>
        <end position="45"/>
    </location>
</feature>
<dbReference type="InterPro" id="IPR021318">
    <property type="entry name" value="DUF2919"/>
</dbReference>
<evidence type="ECO:0000313" key="2">
    <source>
        <dbReference type="EMBL" id="RPJ67602.1"/>
    </source>
</evidence>
<feature type="transmembrane region" description="Helical" evidence="1">
    <location>
        <begin position="65"/>
        <end position="83"/>
    </location>
</feature>
<feature type="transmembrane region" description="Helical" evidence="1">
    <location>
        <begin position="95"/>
        <end position="119"/>
    </location>
</feature>
<accession>A0A3N5Y1P6</accession>
<keyword evidence="1" id="KW-0812">Transmembrane</keyword>
<protein>
    <submittedName>
        <fullName evidence="2">DUF2919 family protein</fullName>
    </submittedName>
</protein>
<gene>
    <name evidence="2" type="ORF">DRW07_08820</name>
</gene>
<evidence type="ECO:0000256" key="1">
    <source>
        <dbReference type="SAM" id="Phobius"/>
    </source>
</evidence>
<organism evidence="2 3">
    <name type="scientific">Alteromonas sediminis</name>
    <dbReference type="NCBI Taxonomy" id="2259342"/>
    <lineage>
        <taxon>Bacteria</taxon>
        <taxon>Pseudomonadati</taxon>
        <taxon>Pseudomonadota</taxon>
        <taxon>Gammaproteobacteria</taxon>
        <taxon>Alteromonadales</taxon>
        <taxon>Alteromonadaceae</taxon>
        <taxon>Alteromonas/Salinimonas group</taxon>
        <taxon>Alteromonas</taxon>
    </lineage>
</organism>
<keyword evidence="3" id="KW-1185">Reference proteome</keyword>